<comment type="caution">
    <text evidence="8">The sequence shown here is derived from an EMBL/GenBank/DDBJ whole genome shotgun (WGS) entry which is preliminary data.</text>
</comment>
<reference evidence="8" key="1">
    <citation type="submission" date="2023-01" db="EMBL/GenBank/DDBJ databases">
        <title>Genome assembly of the deep-sea coral Lophelia pertusa.</title>
        <authorList>
            <person name="Herrera S."/>
            <person name="Cordes E."/>
        </authorList>
    </citation>
    <scope>NUCLEOTIDE SEQUENCE</scope>
    <source>
        <strain evidence="8">USNM1676648</strain>
        <tissue evidence="8">Polyp</tissue>
    </source>
</reference>
<name>A0A9X0D1D5_9CNID</name>
<dbReference type="PANTHER" id="PTHR24039:SF58">
    <property type="entry name" value="EGF-LIKE DOMAIN-CONTAINING PROTEIN"/>
    <property type="match status" value="1"/>
</dbReference>
<dbReference type="SUPFAM" id="SSF57184">
    <property type="entry name" value="Growth factor receptor domain"/>
    <property type="match status" value="1"/>
</dbReference>
<dbReference type="Pfam" id="PF07645">
    <property type="entry name" value="EGF_CA"/>
    <property type="match status" value="1"/>
</dbReference>
<feature type="domain" description="EGF-like" evidence="7">
    <location>
        <begin position="41"/>
        <end position="81"/>
    </location>
</feature>
<keyword evidence="6" id="KW-1133">Transmembrane helix</keyword>
<proteinExistence type="predicted"/>
<keyword evidence="1 5" id="KW-0245">EGF-like domain</keyword>
<sequence length="110" mass="11561">IDECRDGTHKCSFNARCTNTDGSYTCSCSSGFQGDGMSCGDSDECAEGVHDCHGKAVCTNTPGSYRCSCSKGYHGNGKQCKASSARRQVPGNGVVLFVVLLIGFILSLCM</sequence>
<protein>
    <recommendedName>
        <fullName evidence="7">EGF-like domain-containing protein</fullName>
    </recommendedName>
</protein>
<keyword evidence="9" id="KW-1185">Reference proteome</keyword>
<evidence type="ECO:0000313" key="8">
    <source>
        <dbReference type="EMBL" id="KAJ7383577.1"/>
    </source>
</evidence>
<dbReference type="Proteomes" id="UP001163046">
    <property type="component" value="Unassembled WGS sequence"/>
</dbReference>
<evidence type="ECO:0000256" key="5">
    <source>
        <dbReference type="PROSITE-ProRule" id="PRU00076"/>
    </source>
</evidence>
<keyword evidence="2" id="KW-0732">Signal</keyword>
<dbReference type="OrthoDB" id="5977590at2759"/>
<evidence type="ECO:0000256" key="2">
    <source>
        <dbReference type="ARBA" id="ARBA00022729"/>
    </source>
</evidence>
<dbReference type="PROSITE" id="PS01186">
    <property type="entry name" value="EGF_2"/>
    <property type="match status" value="2"/>
</dbReference>
<comment type="caution">
    <text evidence="5">Lacks conserved residue(s) required for the propagation of feature annotation.</text>
</comment>
<keyword evidence="6" id="KW-0472">Membrane</keyword>
<dbReference type="EMBL" id="MU825896">
    <property type="protein sequence ID" value="KAJ7383577.1"/>
    <property type="molecule type" value="Genomic_DNA"/>
</dbReference>
<dbReference type="CDD" id="cd00054">
    <property type="entry name" value="EGF_CA"/>
    <property type="match status" value="1"/>
</dbReference>
<dbReference type="InterPro" id="IPR000742">
    <property type="entry name" value="EGF"/>
</dbReference>
<gene>
    <name evidence="8" type="ORF">OS493_026760</name>
</gene>
<dbReference type="PROSITE" id="PS50026">
    <property type="entry name" value="EGF_3"/>
    <property type="match status" value="2"/>
</dbReference>
<dbReference type="InterPro" id="IPR024731">
    <property type="entry name" value="NELL2-like_EGF"/>
</dbReference>
<evidence type="ECO:0000256" key="6">
    <source>
        <dbReference type="SAM" id="Phobius"/>
    </source>
</evidence>
<dbReference type="InterPro" id="IPR000152">
    <property type="entry name" value="EGF-type_Asp/Asn_hydroxyl_site"/>
</dbReference>
<organism evidence="8 9">
    <name type="scientific">Desmophyllum pertusum</name>
    <dbReference type="NCBI Taxonomy" id="174260"/>
    <lineage>
        <taxon>Eukaryota</taxon>
        <taxon>Metazoa</taxon>
        <taxon>Cnidaria</taxon>
        <taxon>Anthozoa</taxon>
        <taxon>Hexacorallia</taxon>
        <taxon>Scleractinia</taxon>
        <taxon>Caryophylliina</taxon>
        <taxon>Caryophylliidae</taxon>
        <taxon>Desmophyllum</taxon>
    </lineage>
</organism>
<dbReference type="Pfam" id="PF12947">
    <property type="entry name" value="EGF_3"/>
    <property type="match status" value="1"/>
</dbReference>
<dbReference type="SMART" id="SM00179">
    <property type="entry name" value="EGF_CA"/>
    <property type="match status" value="2"/>
</dbReference>
<keyword evidence="3" id="KW-0677">Repeat</keyword>
<dbReference type="PANTHER" id="PTHR24039">
    <property type="entry name" value="FIBRILLIN-RELATED"/>
    <property type="match status" value="1"/>
</dbReference>
<keyword evidence="4" id="KW-1015">Disulfide bond</keyword>
<dbReference type="Gene3D" id="2.10.25.10">
    <property type="entry name" value="Laminin"/>
    <property type="match status" value="2"/>
</dbReference>
<evidence type="ECO:0000256" key="4">
    <source>
        <dbReference type="ARBA" id="ARBA00023157"/>
    </source>
</evidence>
<dbReference type="GO" id="GO:0005509">
    <property type="term" value="F:calcium ion binding"/>
    <property type="evidence" value="ECO:0007669"/>
    <property type="project" value="InterPro"/>
</dbReference>
<feature type="non-terminal residue" evidence="8">
    <location>
        <position position="1"/>
    </location>
</feature>
<evidence type="ECO:0000256" key="1">
    <source>
        <dbReference type="ARBA" id="ARBA00022536"/>
    </source>
</evidence>
<dbReference type="InterPro" id="IPR049883">
    <property type="entry name" value="NOTCH1_EGF-like"/>
</dbReference>
<dbReference type="PROSITE" id="PS01187">
    <property type="entry name" value="EGF_CA"/>
    <property type="match status" value="1"/>
</dbReference>
<dbReference type="FunFam" id="2.10.25.10:FF:000038">
    <property type="entry name" value="Fibrillin 2"/>
    <property type="match status" value="2"/>
</dbReference>
<dbReference type="SMART" id="SM00181">
    <property type="entry name" value="EGF"/>
    <property type="match status" value="2"/>
</dbReference>
<feature type="domain" description="EGF-like" evidence="7">
    <location>
        <begin position="1"/>
        <end position="40"/>
    </location>
</feature>
<feature type="transmembrane region" description="Helical" evidence="6">
    <location>
        <begin position="89"/>
        <end position="109"/>
    </location>
</feature>
<accession>A0A9X0D1D5</accession>
<keyword evidence="6" id="KW-0812">Transmembrane</keyword>
<dbReference type="PROSITE" id="PS00010">
    <property type="entry name" value="ASX_HYDROXYL"/>
    <property type="match status" value="2"/>
</dbReference>
<evidence type="ECO:0000256" key="3">
    <source>
        <dbReference type="ARBA" id="ARBA00022737"/>
    </source>
</evidence>
<dbReference type="InterPro" id="IPR009030">
    <property type="entry name" value="Growth_fac_rcpt_cys_sf"/>
</dbReference>
<evidence type="ECO:0000259" key="7">
    <source>
        <dbReference type="PROSITE" id="PS50026"/>
    </source>
</evidence>
<dbReference type="InterPro" id="IPR018097">
    <property type="entry name" value="EGF_Ca-bd_CS"/>
</dbReference>
<dbReference type="AlphaFoldDB" id="A0A9X0D1D5"/>
<dbReference type="InterPro" id="IPR001881">
    <property type="entry name" value="EGF-like_Ca-bd_dom"/>
</dbReference>
<evidence type="ECO:0000313" key="9">
    <source>
        <dbReference type="Proteomes" id="UP001163046"/>
    </source>
</evidence>